<sequence>MLIDVVLMRNEDEKEVRTVSFTKYCNIIFIYDVIETTISDLGWCENRSHSRASRPPDIPINL</sequence>
<organism evidence="1 2">
    <name type="scientific">Cavenderia fasciculata</name>
    <name type="common">Slime mold</name>
    <name type="synonym">Dictyostelium fasciculatum</name>
    <dbReference type="NCBI Taxonomy" id="261658"/>
    <lineage>
        <taxon>Eukaryota</taxon>
        <taxon>Amoebozoa</taxon>
        <taxon>Evosea</taxon>
        <taxon>Eumycetozoa</taxon>
        <taxon>Dictyostelia</taxon>
        <taxon>Acytosteliales</taxon>
        <taxon>Cavenderiaceae</taxon>
        <taxon>Cavenderia</taxon>
    </lineage>
</organism>
<gene>
    <name evidence="1" type="ORF">DFA_05890</name>
</gene>
<evidence type="ECO:0000313" key="1">
    <source>
        <dbReference type="EMBL" id="EGG23755.1"/>
    </source>
</evidence>
<evidence type="ECO:0000313" key="2">
    <source>
        <dbReference type="Proteomes" id="UP000007797"/>
    </source>
</evidence>
<keyword evidence="2" id="KW-1185">Reference proteome</keyword>
<dbReference type="KEGG" id="dfa:DFA_05890"/>
<dbReference type="EMBL" id="GL883007">
    <property type="protein sequence ID" value="EGG23755.1"/>
    <property type="molecule type" value="Genomic_DNA"/>
</dbReference>
<name>F4PJI1_CACFS</name>
<reference evidence="2" key="1">
    <citation type="journal article" date="2011" name="Genome Res.">
        <title>Phylogeny-wide analysis of social amoeba genomes highlights ancient origins for complex intercellular communication.</title>
        <authorList>
            <person name="Heidel A.J."/>
            <person name="Lawal H.M."/>
            <person name="Felder M."/>
            <person name="Schilde C."/>
            <person name="Helps N.R."/>
            <person name="Tunggal B."/>
            <person name="Rivero F."/>
            <person name="John U."/>
            <person name="Schleicher M."/>
            <person name="Eichinger L."/>
            <person name="Platzer M."/>
            <person name="Noegel A.A."/>
            <person name="Schaap P."/>
            <person name="Gloeckner G."/>
        </authorList>
    </citation>
    <scope>NUCLEOTIDE SEQUENCE [LARGE SCALE GENOMIC DNA]</scope>
    <source>
        <strain evidence="2">SH3</strain>
    </source>
</reference>
<dbReference type="Proteomes" id="UP000007797">
    <property type="component" value="Unassembled WGS sequence"/>
</dbReference>
<proteinExistence type="predicted"/>
<dbReference type="RefSeq" id="XP_004361606.1">
    <property type="nucleotide sequence ID" value="XM_004361549.1"/>
</dbReference>
<dbReference type="AlphaFoldDB" id="F4PJI1"/>
<dbReference type="GeneID" id="14876220"/>
<protein>
    <submittedName>
        <fullName evidence="1">Uncharacterized protein</fullName>
    </submittedName>
</protein>
<accession>F4PJI1</accession>